<dbReference type="GO" id="GO:0043531">
    <property type="term" value="F:ADP binding"/>
    <property type="evidence" value="ECO:0007669"/>
    <property type="project" value="InterPro"/>
</dbReference>
<dbReference type="SUPFAM" id="SSF46785">
    <property type="entry name" value="Winged helix' DNA-binding domain"/>
    <property type="match status" value="1"/>
</dbReference>
<evidence type="ECO:0000313" key="6">
    <source>
        <dbReference type="EMBL" id="KAD6454654.1"/>
    </source>
</evidence>
<evidence type="ECO:0000313" key="7">
    <source>
        <dbReference type="Proteomes" id="UP000326396"/>
    </source>
</evidence>
<dbReference type="OrthoDB" id="1357022at2759"/>
<evidence type="ECO:0000256" key="3">
    <source>
        <dbReference type="SAM" id="MobiDB-lite"/>
    </source>
</evidence>
<reference evidence="6 7" key="1">
    <citation type="submission" date="2019-05" db="EMBL/GenBank/DDBJ databases">
        <title>Mikania micrantha, genome provides insights into the molecular mechanism of rapid growth.</title>
        <authorList>
            <person name="Liu B."/>
        </authorList>
    </citation>
    <scope>NUCLEOTIDE SEQUENCE [LARGE SCALE GENOMIC DNA]</scope>
    <source>
        <strain evidence="6">NLD-2019</strain>
        <tissue evidence="6">Leaf</tissue>
    </source>
</reference>
<dbReference type="InterPro" id="IPR036390">
    <property type="entry name" value="WH_DNA-bd_sf"/>
</dbReference>
<dbReference type="Gene3D" id="3.80.10.10">
    <property type="entry name" value="Ribonuclease Inhibitor"/>
    <property type="match status" value="1"/>
</dbReference>
<feature type="region of interest" description="Disordered" evidence="3">
    <location>
        <begin position="1365"/>
        <end position="1389"/>
    </location>
</feature>
<evidence type="ECO:0000256" key="2">
    <source>
        <dbReference type="ARBA" id="ARBA00022737"/>
    </source>
</evidence>
<dbReference type="Pfam" id="PF23282">
    <property type="entry name" value="WHD_ROQ1"/>
    <property type="match status" value="1"/>
</dbReference>
<evidence type="ECO:0000256" key="1">
    <source>
        <dbReference type="ARBA" id="ARBA00022614"/>
    </source>
</evidence>
<evidence type="ECO:0000259" key="4">
    <source>
        <dbReference type="Pfam" id="PF00931"/>
    </source>
</evidence>
<feature type="domain" description="Disease resistance protein Roq1-like winged-helix" evidence="5">
    <location>
        <begin position="269"/>
        <end position="338"/>
    </location>
</feature>
<dbReference type="InterPro" id="IPR044974">
    <property type="entry name" value="Disease_R_plants"/>
</dbReference>
<feature type="compositionally biased region" description="Low complexity" evidence="3">
    <location>
        <begin position="884"/>
        <end position="901"/>
    </location>
</feature>
<name>A0A5N6PIX0_9ASTR</name>
<comment type="caution">
    <text evidence="6">The sequence shown here is derived from an EMBL/GenBank/DDBJ whole genome shotgun (WGS) entry which is preliminary data.</text>
</comment>
<sequence>MHRDEAQFIQKIVKDISLKLDSIHSSIDENLVGMDTRVNEIVSSLEKSSDDVRMIGIKGMGGSGKTTLASAVYKYFSLSFEDRSFVENVRGSNLKELQQKILSDVLNEPKVDAKSVFEGESMMKSKLSCRKVLVVLDDVDDIKQLKALAGRPNWFKSGSIIIITTIDEQVLNAHQVKIIHDVKLLSDDEAFCLFKKCAFEREIPDEEYEELSNKVVDYAGGLPLTITVLGSSLCGCPKDVWTDNIKRLKLIPLTDTMKKLELSYDGLEDEHKDIFLDVACILKGETKDEAIRVLESCGFHATYGLSVLEKKSLITISSDGRLGLHNHIEEMGRNIVRRLHPDDPQEHSRLWIKEEIETILTDNSGTQATRSIKLLNTNLSPYVIMNGLRKMTKLRFIHVDDGFVNNVYPSNACLPNALRYIYWRNYPLCCLPNTFRANNLVNLQMAGGKINHIWEGNERKVLNKLRFLHLKKSHLKTFDLETTRHLETLDLRKCKNIVELHMTITLQNLKILDLRGSKVSNLDLSWTPSLEKLTLSMKEDTHLPENICTLKHLKCLKLTFCWCLEQLPTDINKLEKLEELHLTECFALKVVPDSICMMKCLRSIHLPYIGAQKLPDELGELEYLKELNIEGASITLLPDSILKKNGMCIVGSKGLLMRNGFTSFTEITNYTASCYTLVGVGIRTFPLLSSLITVFTIQASNVLRMKLCTGKSVDLQFVGRKRVKVKSPRQKLFKTTDKISQIRDRMKAARDRQKSYADHRRKPLEFAMRDKVMLKVSLWKGVVRFGKKGNWHLDESLIISLDKLQLYDKLHFIKEPIEIMDREVKKLKRTRIPIVNVRWSSKRELASPSIQQQLRMEFPPEPPRFENLENPQGDPNPQPPPAQPQYQPYHQQFQPQFQHIPPLDHPPNDEHHTNTTEERHTFRGGSHHGTIGSDENNIQNWDDGLNGGDYNLQNVNAAYDDPYGYPPPQPQPQMQNPYPQPNPQPLNQGGYGFHHQRPQYGYPNQQGYNRPPRPQNQNYGPGIPMPPPNMGVPMNYNQGMAHAQAPNNQGNQQQFNRQQGYNQGGYQRQYQGNQNQGFQGNYKQQQPPQQGNQQGGSTSTSEASKIDEIFEMLFGEMEMEKGKVWQEDLYREKMTTLKRKEDAMITERAVLMPECTALGIVECFHRQQGALHADTFYIRKQHKVFSLSKLDSRDWQYISNERYYIMKDLLTKQSLKGLKSGMMAESSEEEDDESEEEEDDSKDIGGSGTGTGGHEGQFEDDLLTAVVHSMRPKEFHQWPSIAQLNWDRNSREYELNRKHRERQELIARSNAYFAQQEINARFADNEQIRHYEDYYAGRPYREHPRPVEWSTAREVDRSVAQFPYPQSHSSSWAPLPTPQEQSGSSDPFNLGSLQTEAEALLCGNVFELRLDVTSKWEILVVVMEVLILSNN</sequence>
<dbReference type="InterPro" id="IPR058192">
    <property type="entry name" value="WHD_ROQ1-like"/>
</dbReference>
<proteinExistence type="predicted"/>
<gene>
    <name evidence="6" type="ORF">E3N88_09360</name>
</gene>
<dbReference type="Pfam" id="PF00931">
    <property type="entry name" value="NB-ARC"/>
    <property type="match status" value="1"/>
</dbReference>
<protein>
    <submittedName>
        <fullName evidence="6">Uncharacterized protein</fullName>
    </submittedName>
</protein>
<feature type="domain" description="NB-ARC" evidence="4">
    <location>
        <begin position="35"/>
        <end position="202"/>
    </location>
</feature>
<dbReference type="GO" id="GO:0006952">
    <property type="term" value="P:defense response"/>
    <property type="evidence" value="ECO:0007669"/>
    <property type="project" value="InterPro"/>
</dbReference>
<dbReference type="InterPro" id="IPR002182">
    <property type="entry name" value="NB-ARC"/>
</dbReference>
<organism evidence="6 7">
    <name type="scientific">Mikania micrantha</name>
    <name type="common">bitter vine</name>
    <dbReference type="NCBI Taxonomy" id="192012"/>
    <lineage>
        <taxon>Eukaryota</taxon>
        <taxon>Viridiplantae</taxon>
        <taxon>Streptophyta</taxon>
        <taxon>Embryophyta</taxon>
        <taxon>Tracheophyta</taxon>
        <taxon>Spermatophyta</taxon>
        <taxon>Magnoliopsida</taxon>
        <taxon>eudicotyledons</taxon>
        <taxon>Gunneridae</taxon>
        <taxon>Pentapetalae</taxon>
        <taxon>asterids</taxon>
        <taxon>campanulids</taxon>
        <taxon>Asterales</taxon>
        <taxon>Asteraceae</taxon>
        <taxon>Asteroideae</taxon>
        <taxon>Heliantheae alliance</taxon>
        <taxon>Eupatorieae</taxon>
        <taxon>Mikania</taxon>
    </lineage>
</organism>
<keyword evidence="7" id="KW-1185">Reference proteome</keyword>
<keyword evidence="1" id="KW-0433">Leucine-rich repeat</keyword>
<dbReference type="PANTHER" id="PTHR11017:SF577">
    <property type="entry name" value="DISEASE RESISTANCE PROTEIN (TIR-NBS-LRR CLASS), PUTATIVE-RELATED"/>
    <property type="match status" value="1"/>
</dbReference>
<dbReference type="Gene3D" id="1.10.8.430">
    <property type="entry name" value="Helical domain of apoptotic protease-activating factors"/>
    <property type="match status" value="1"/>
</dbReference>
<dbReference type="InterPro" id="IPR027417">
    <property type="entry name" value="P-loop_NTPase"/>
</dbReference>
<accession>A0A5N6PIX0</accession>
<feature type="compositionally biased region" description="Basic and acidic residues" evidence="3">
    <location>
        <begin position="906"/>
        <end position="921"/>
    </location>
</feature>
<dbReference type="InterPro" id="IPR042197">
    <property type="entry name" value="Apaf_helical"/>
</dbReference>
<dbReference type="SUPFAM" id="SSF52058">
    <property type="entry name" value="L domain-like"/>
    <property type="match status" value="1"/>
</dbReference>
<feature type="compositionally biased region" description="Acidic residues" evidence="3">
    <location>
        <begin position="1226"/>
        <end position="1241"/>
    </location>
</feature>
<keyword evidence="2" id="KW-0677">Repeat</keyword>
<evidence type="ECO:0000259" key="5">
    <source>
        <dbReference type="Pfam" id="PF23282"/>
    </source>
</evidence>
<dbReference type="PRINTS" id="PR00364">
    <property type="entry name" value="DISEASERSIST"/>
</dbReference>
<dbReference type="EMBL" id="SZYD01000004">
    <property type="protein sequence ID" value="KAD6454654.1"/>
    <property type="molecule type" value="Genomic_DNA"/>
</dbReference>
<feature type="region of interest" description="Disordered" evidence="3">
    <location>
        <begin position="1220"/>
        <end position="1257"/>
    </location>
</feature>
<dbReference type="Proteomes" id="UP000326396">
    <property type="component" value="Linkage Group LG12"/>
</dbReference>
<feature type="region of interest" description="Disordered" evidence="3">
    <location>
        <begin position="846"/>
        <end position="1103"/>
    </location>
</feature>
<feature type="compositionally biased region" description="Pro residues" evidence="3">
    <location>
        <begin position="874"/>
        <end position="883"/>
    </location>
</feature>
<feature type="compositionally biased region" description="Gly residues" evidence="3">
    <location>
        <begin position="1245"/>
        <end position="1255"/>
    </location>
</feature>
<dbReference type="Gene3D" id="3.40.50.300">
    <property type="entry name" value="P-loop containing nucleotide triphosphate hydrolases"/>
    <property type="match status" value="1"/>
</dbReference>
<dbReference type="InterPro" id="IPR032675">
    <property type="entry name" value="LRR_dom_sf"/>
</dbReference>
<feature type="compositionally biased region" description="Low complexity" evidence="3">
    <location>
        <begin position="1047"/>
        <end position="1096"/>
    </location>
</feature>
<dbReference type="SUPFAM" id="SSF52540">
    <property type="entry name" value="P-loop containing nucleoside triphosphate hydrolases"/>
    <property type="match status" value="1"/>
</dbReference>
<dbReference type="PANTHER" id="PTHR11017">
    <property type="entry name" value="LEUCINE-RICH REPEAT-CONTAINING PROTEIN"/>
    <property type="match status" value="1"/>
</dbReference>